<dbReference type="EMBL" id="QZWG01000004">
    <property type="protein sequence ID" value="RZC16457.1"/>
    <property type="molecule type" value="Genomic_DNA"/>
</dbReference>
<dbReference type="AlphaFoldDB" id="A0A445L006"/>
<protein>
    <submittedName>
        <fullName evidence="1">Uncharacterized protein</fullName>
    </submittedName>
</protein>
<reference evidence="1 2" key="1">
    <citation type="submission" date="2018-09" db="EMBL/GenBank/DDBJ databases">
        <title>A high-quality reference genome of wild soybean provides a powerful tool to mine soybean genomes.</title>
        <authorList>
            <person name="Xie M."/>
            <person name="Chung C.Y.L."/>
            <person name="Li M.-W."/>
            <person name="Wong F.-L."/>
            <person name="Chan T.-F."/>
            <person name="Lam H.-M."/>
        </authorList>
    </citation>
    <scope>NUCLEOTIDE SEQUENCE [LARGE SCALE GENOMIC DNA]</scope>
    <source>
        <strain evidence="2">cv. W05</strain>
        <tissue evidence="1">Hypocotyl of etiolated seedlings</tissue>
    </source>
</reference>
<comment type="caution">
    <text evidence="1">The sequence shown here is derived from an EMBL/GenBank/DDBJ whole genome shotgun (WGS) entry which is preliminary data.</text>
</comment>
<gene>
    <name evidence="1" type="ORF">D0Y65_009646</name>
</gene>
<name>A0A445L006_GLYSO</name>
<dbReference type="Proteomes" id="UP000289340">
    <property type="component" value="Chromosome 4"/>
</dbReference>
<proteinExistence type="predicted"/>
<sequence>MPSIRKETSHSSIRHRTSGTVYLARSTIPHEPNAYDVEHNQQPTPWSSRKPPWISLQGVFDSHKASVVKHPGMTALPHPVVQDLSRCVRVLTIAANYLMLVFSVPNPGYKISNLALDSIKDTEFVFSRKSTSSIFGQDVQDIVSDIVDPAASILHLTFYLALCSTSSYASGISNFHYQSNQAQRKFFKLQIYKSSPGCQDISRDISFLLLLPLSPCLLQHLLSATSLFQDVETSHVTSAFCSPCLHALTAASSISY</sequence>
<evidence type="ECO:0000313" key="2">
    <source>
        <dbReference type="Proteomes" id="UP000289340"/>
    </source>
</evidence>
<accession>A0A445L006</accession>
<evidence type="ECO:0000313" key="1">
    <source>
        <dbReference type="EMBL" id="RZC16457.1"/>
    </source>
</evidence>
<organism evidence="1 2">
    <name type="scientific">Glycine soja</name>
    <name type="common">Wild soybean</name>
    <dbReference type="NCBI Taxonomy" id="3848"/>
    <lineage>
        <taxon>Eukaryota</taxon>
        <taxon>Viridiplantae</taxon>
        <taxon>Streptophyta</taxon>
        <taxon>Embryophyta</taxon>
        <taxon>Tracheophyta</taxon>
        <taxon>Spermatophyta</taxon>
        <taxon>Magnoliopsida</taxon>
        <taxon>eudicotyledons</taxon>
        <taxon>Gunneridae</taxon>
        <taxon>Pentapetalae</taxon>
        <taxon>rosids</taxon>
        <taxon>fabids</taxon>
        <taxon>Fabales</taxon>
        <taxon>Fabaceae</taxon>
        <taxon>Papilionoideae</taxon>
        <taxon>50 kb inversion clade</taxon>
        <taxon>NPAAA clade</taxon>
        <taxon>indigoferoid/millettioid clade</taxon>
        <taxon>Phaseoleae</taxon>
        <taxon>Glycine</taxon>
        <taxon>Glycine subgen. Soja</taxon>
    </lineage>
</organism>
<keyword evidence="2" id="KW-1185">Reference proteome</keyword>